<reference evidence="1 2" key="1">
    <citation type="submission" date="2011-02" db="EMBL/GenBank/DDBJ databases">
        <title>The Genome Sequence of Sphaeroforma arctica JP610.</title>
        <authorList>
            <consortium name="The Broad Institute Genome Sequencing Platform"/>
            <person name="Russ C."/>
            <person name="Cuomo C."/>
            <person name="Young S.K."/>
            <person name="Zeng Q."/>
            <person name="Gargeya S."/>
            <person name="Alvarado L."/>
            <person name="Berlin A."/>
            <person name="Chapman S.B."/>
            <person name="Chen Z."/>
            <person name="Freedman E."/>
            <person name="Gellesch M."/>
            <person name="Goldberg J."/>
            <person name="Griggs A."/>
            <person name="Gujja S."/>
            <person name="Heilman E."/>
            <person name="Heiman D."/>
            <person name="Howarth C."/>
            <person name="Mehta T."/>
            <person name="Neiman D."/>
            <person name="Pearson M."/>
            <person name="Roberts A."/>
            <person name="Saif S."/>
            <person name="Shea T."/>
            <person name="Shenoy N."/>
            <person name="Sisk P."/>
            <person name="Stolte C."/>
            <person name="Sykes S."/>
            <person name="White J."/>
            <person name="Yandava C."/>
            <person name="Burger G."/>
            <person name="Gray M.W."/>
            <person name="Holland P.W.H."/>
            <person name="King N."/>
            <person name="Lang F.B.F."/>
            <person name="Roger A.J."/>
            <person name="Ruiz-Trillo I."/>
            <person name="Haas B."/>
            <person name="Nusbaum C."/>
            <person name="Birren B."/>
        </authorList>
    </citation>
    <scope>NUCLEOTIDE SEQUENCE [LARGE SCALE GENOMIC DNA]</scope>
    <source>
        <strain evidence="1 2">JP610</strain>
    </source>
</reference>
<dbReference type="GeneID" id="25908359"/>
<proteinExistence type="predicted"/>
<sequence>MENQDDCVNAKIVKRLDLTAPSEKLKFAYLEMIAESHGVAWYASLIISDDVTEIVFLKM</sequence>
<dbReference type="RefSeq" id="XP_014153657.1">
    <property type="nucleotide sequence ID" value="XM_014298182.1"/>
</dbReference>
<dbReference type="Proteomes" id="UP000054560">
    <property type="component" value="Unassembled WGS sequence"/>
</dbReference>
<dbReference type="InterPro" id="IPR042277">
    <property type="entry name" value="IST1-like"/>
</dbReference>
<accession>A0A0L0FSK4</accession>
<name>A0A0L0FSK4_9EUKA</name>
<evidence type="ECO:0000313" key="2">
    <source>
        <dbReference type="Proteomes" id="UP000054560"/>
    </source>
</evidence>
<dbReference type="OrthoDB" id="29853at2759"/>
<evidence type="ECO:0000313" key="1">
    <source>
        <dbReference type="EMBL" id="KNC79755.1"/>
    </source>
</evidence>
<keyword evidence="2" id="KW-1185">Reference proteome</keyword>
<dbReference type="AlphaFoldDB" id="A0A0L0FSK4"/>
<feature type="non-terminal residue" evidence="1">
    <location>
        <position position="59"/>
    </location>
</feature>
<protein>
    <submittedName>
        <fullName evidence="1">Uncharacterized protein</fullName>
    </submittedName>
</protein>
<gene>
    <name evidence="1" type="ORF">SARC_07855</name>
</gene>
<organism evidence="1 2">
    <name type="scientific">Sphaeroforma arctica JP610</name>
    <dbReference type="NCBI Taxonomy" id="667725"/>
    <lineage>
        <taxon>Eukaryota</taxon>
        <taxon>Ichthyosporea</taxon>
        <taxon>Ichthyophonida</taxon>
        <taxon>Sphaeroforma</taxon>
    </lineage>
</organism>
<dbReference type="Gene3D" id="1.20.1260.60">
    <property type="entry name" value="Vacuolar protein sorting-associated protein Ist1"/>
    <property type="match status" value="1"/>
</dbReference>
<dbReference type="EMBL" id="KQ242250">
    <property type="protein sequence ID" value="KNC79755.1"/>
    <property type="molecule type" value="Genomic_DNA"/>
</dbReference>